<dbReference type="EMBL" id="BARU01046334">
    <property type="protein sequence ID" value="GAI01208.1"/>
    <property type="molecule type" value="Genomic_DNA"/>
</dbReference>
<sequence>MRQKDANGEISEQYIKLEKWSQQMADLNQNNAKLMDDIKILNQKINERDDFLKEKERSIEALSKKLTGAEEVEDVAEQMLQEKVDLKNINLGLNSELEKLEKA</sequence>
<comment type="caution">
    <text evidence="2">The sequence shown here is derived from an EMBL/GenBank/DDBJ whole genome shotgun (WGS) entry which is preliminary data.</text>
</comment>
<dbReference type="AlphaFoldDB" id="X1K3T8"/>
<evidence type="ECO:0000256" key="1">
    <source>
        <dbReference type="SAM" id="Coils"/>
    </source>
</evidence>
<keyword evidence="1" id="KW-0175">Coiled coil</keyword>
<gene>
    <name evidence="2" type="ORF">S03H2_69945</name>
</gene>
<protein>
    <submittedName>
        <fullName evidence="2">Uncharacterized protein</fullName>
    </submittedName>
</protein>
<reference evidence="2" key="1">
    <citation type="journal article" date="2014" name="Front. Microbiol.">
        <title>High frequency of phylogenetically diverse reductive dehalogenase-homologous genes in deep subseafloor sedimentary metagenomes.</title>
        <authorList>
            <person name="Kawai M."/>
            <person name="Futagami T."/>
            <person name="Toyoda A."/>
            <person name="Takaki Y."/>
            <person name="Nishi S."/>
            <person name="Hori S."/>
            <person name="Arai W."/>
            <person name="Tsubouchi T."/>
            <person name="Morono Y."/>
            <person name="Uchiyama I."/>
            <person name="Ito T."/>
            <person name="Fujiyama A."/>
            <person name="Inagaki F."/>
            <person name="Takami H."/>
        </authorList>
    </citation>
    <scope>NUCLEOTIDE SEQUENCE</scope>
    <source>
        <strain evidence="2">Expedition CK06-06</strain>
    </source>
</reference>
<feature type="non-terminal residue" evidence="2">
    <location>
        <position position="103"/>
    </location>
</feature>
<evidence type="ECO:0000313" key="2">
    <source>
        <dbReference type="EMBL" id="GAI01208.1"/>
    </source>
</evidence>
<proteinExistence type="predicted"/>
<name>X1K3T8_9ZZZZ</name>
<feature type="coiled-coil region" evidence="1">
    <location>
        <begin position="10"/>
        <end position="103"/>
    </location>
</feature>
<organism evidence="2">
    <name type="scientific">marine sediment metagenome</name>
    <dbReference type="NCBI Taxonomy" id="412755"/>
    <lineage>
        <taxon>unclassified sequences</taxon>
        <taxon>metagenomes</taxon>
        <taxon>ecological metagenomes</taxon>
    </lineage>
</organism>
<accession>X1K3T8</accession>